<dbReference type="AlphaFoldDB" id="A0A5A7QRZ3"/>
<evidence type="ECO:0000259" key="2">
    <source>
        <dbReference type="PROSITE" id="PS51297"/>
    </source>
</evidence>
<evidence type="ECO:0000313" key="4">
    <source>
        <dbReference type="Proteomes" id="UP000325081"/>
    </source>
</evidence>
<accession>A0A5A7QRZ3</accession>
<dbReference type="InterPro" id="IPR011043">
    <property type="entry name" value="Gal_Oxase/kelch_b-propeller"/>
</dbReference>
<dbReference type="InterPro" id="IPR050796">
    <property type="entry name" value="SCF_F-box_component"/>
</dbReference>
<dbReference type="CDD" id="cd22157">
    <property type="entry name" value="F-box_AtFBW1-like"/>
    <property type="match status" value="1"/>
</dbReference>
<dbReference type="GO" id="GO:0005634">
    <property type="term" value="C:nucleus"/>
    <property type="evidence" value="ECO:0007669"/>
    <property type="project" value="InterPro"/>
</dbReference>
<dbReference type="Pfam" id="PF07734">
    <property type="entry name" value="FBA_1"/>
    <property type="match status" value="1"/>
</dbReference>
<dbReference type="OrthoDB" id="610337at2759"/>
<dbReference type="SMART" id="SM00256">
    <property type="entry name" value="FBOX"/>
    <property type="match status" value="1"/>
</dbReference>
<evidence type="ECO:0000313" key="3">
    <source>
        <dbReference type="EMBL" id="GER47819.1"/>
    </source>
</evidence>
<dbReference type="NCBIfam" id="TIGR01640">
    <property type="entry name" value="F_box_assoc_1"/>
    <property type="match status" value="1"/>
</dbReference>
<comment type="caution">
    <text evidence="3">The sequence shown here is derived from an EMBL/GenBank/DDBJ whole genome shotgun (WGS) entry which is preliminary data.</text>
</comment>
<feature type="domain" description="K-box" evidence="2">
    <location>
        <begin position="332"/>
        <end position="422"/>
    </location>
</feature>
<keyword evidence="1" id="KW-0175">Coiled coil</keyword>
<dbReference type="InterPro" id="IPR017451">
    <property type="entry name" value="F-box-assoc_interact_dom"/>
</dbReference>
<name>A0A5A7QRZ3_STRAF</name>
<proteinExistence type="predicted"/>
<dbReference type="Pfam" id="PF00646">
    <property type="entry name" value="F-box"/>
    <property type="match status" value="1"/>
</dbReference>
<dbReference type="InterPro" id="IPR036047">
    <property type="entry name" value="F-box-like_dom_sf"/>
</dbReference>
<dbReference type="InterPro" id="IPR001810">
    <property type="entry name" value="F-box_dom"/>
</dbReference>
<dbReference type="GO" id="GO:0003700">
    <property type="term" value="F:DNA-binding transcription factor activity"/>
    <property type="evidence" value="ECO:0007669"/>
    <property type="project" value="InterPro"/>
</dbReference>
<evidence type="ECO:0000256" key="1">
    <source>
        <dbReference type="SAM" id="Coils"/>
    </source>
</evidence>
<gene>
    <name evidence="3" type="ORF">STAS_24949</name>
</gene>
<dbReference type="SUPFAM" id="SSF81383">
    <property type="entry name" value="F-box domain"/>
    <property type="match status" value="1"/>
</dbReference>
<dbReference type="PROSITE" id="PS51297">
    <property type="entry name" value="K_BOX"/>
    <property type="match status" value="1"/>
</dbReference>
<dbReference type="EMBL" id="BKCP01008070">
    <property type="protein sequence ID" value="GER47819.1"/>
    <property type="molecule type" value="Genomic_DNA"/>
</dbReference>
<keyword evidence="4" id="KW-1185">Reference proteome</keyword>
<feature type="coiled-coil region" evidence="1">
    <location>
        <begin position="332"/>
        <end position="359"/>
    </location>
</feature>
<dbReference type="PANTHER" id="PTHR31672:SF13">
    <property type="entry name" value="F-BOX PROTEIN CPR30-LIKE"/>
    <property type="match status" value="1"/>
</dbReference>
<reference evidence="4" key="1">
    <citation type="journal article" date="2019" name="Curr. Biol.">
        <title>Genome Sequence of Striga asiatica Provides Insight into the Evolution of Plant Parasitism.</title>
        <authorList>
            <person name="Yoshida S."/>
            <person name="Kim S."/>
            <person name="Wafula E.K."/>
            <person name="Tanskanen J."/>
            <person name="Kim Y.M."/>
            <person name="Honaas L."/>
            <person name="Yang Z."/>
            <person name="Spallek T."/>
            <person name="Conn C.E."/>
            <person name="Ichihashi Y."/>
            <person name="Cheong K."/>
            <person name="Cui S."/>
            <person name="Der J.P."/>
            <person name="Gundlach H."/>
            <person name="Jiao Y."/>
            <person name="Hori C."/>
            <person name="Ishida J.K."/>
            <person name="Kasahara H."/>
            <person name="Kiba T."/>
            <person name="Kim M.S."/>
            <person name="Koo N."/>
            <person name="Laohavisit A."/>
            <person name="Lee Y.H."/>
            <person name="Lumba S."/>
            <person name="McCourt P."/>
            <person name="Mortimer J.C."/>
            <person name="Mutuku J.M."/>
            <person name="Nomura T."/>
            <person name="Sasaki-Sekimoto Y."/>
            <person name="Seto Y."/>
            <person name="Wang Y."/>
            <person name="Wakatake T."/>
            <person name="Sakakibara H."/>
            <person name="Demura T."/>
            <person name="Yamaguchi S."/>
            <person name="Yoneyama K."/>
            <person name="Manabe R.I."/>
            <person name="Nelson D.C."/>
            <person name="Schulman A.H."/>
            <person name="Timko M.P."/>
            <person name="dePamphilis C.W."/>
            <person name="Choi D."/>
            <person name="Shirasu K."/>
        </authorList>
    </citation>
    <scope>NUCLEOTIDE SEQUENCE [LARGE SCALE GENOMIC DNA]</scope>
    <source>
        <strain evidence="4">cv. UVA1</strain>
    </source>
</reference>
<dbReference type="SUPFAM" id="SSF50965">
    <property type="entry name" value="Galactose oxidase, central domain"/>
    <property type="match status" value="1"/>
</dbReference>
<dbReference type="InterPro" id="IPR002487">
    <property type="entry name" value="TF_Kbox"/>
</dbReference>
<dbReference type="Proteomes" id="UP000325081">
    <property type="component" value="Unassembled WGS sequence"/>
</dbReference>
<sequence>MAAAATATADCVFPEDIMASILTRLPVKPLARFKSVCKSWLRLFSSPQFIDSHHAHLFSDPKNESFFLHIEYPFDTNRRRFRPTTSSIPLLNLHRTPKTPAAIRHPFSHTKSPFDIIGSCHGLICLASDQKLVLWNPALRLSKQIPPPPEDCGPARRASFGFGYSSSSADFKVVRLMWQPGLNPIPIDGQIILWADLYSANSDSWTRALAYPAFELDELCLVWCYDDVDGKWRKMQSFKCPVGVDELIVSQRSRDGRIVTVNHEVRSRDGRIVAVLMVYDPVTEGFEYLSYVAYTAESLYSYTESLAMRSVIDRHNKAKEEHEQPLNSTSEVEYWQSEAATLRQQLQKLQGNHRHLTGEDFSGLNVKDLQNLEKQLEMSLRGVRTRKDEMLMDEIQELSQKGNQIHQENMELCRKLNLARQENLELHKEVVLYFDFQLLYVFS</sequence>
<dbReference type="PANTHER" id="PTHR31672">
    <property type="entry name" value="BNACNNG10540D PROTEIN"/>
    <property type="match status" value="1"/>
</dbReference>
<dbReference type="Gene3D" id="1.20.1280.50">
    <property type="match status" value="1"/>
</dbReference>
<dbReference type="Pfam" id="PF01486">
    <property type="entry name" value="K-box"/>
    <property type="match status" value="1"/>
</dbReference>
<organism evidence="3 4">
    <name type="scientific">Striga asiatica</name>
    <name type="common">Asiatic witchweed</name>
    <name type="synonym">Buchnera asiatica</name>
    <dbReference type="NCBI Taxonomy" id="4170"/>
    <lineage>
        <taxon>Eukaryota</taxon>
        <taxon>Viridiplantae</taxon>
        <taxon>Streptophyta</taxon>
        <taxon>Embryophyta</taxon>
        <taxon>Tracheophyta</taxon>
        <taxon>Spermatophyta</taxon>
        <taxon>Magnoliopsida</taxon>
        <taxon>eudicotyledons</taxon>
        <taxon>Gunneridae</taxon>
        <taxon>Pentapetalae</taxon>
        <taxon>asterids</taxon>
        <taxon>lamiids</taxon>
        <taxon>Lamiales</taxon>
        <taxon>Orobanchaceae</taxon>
        <taxon>Buchnereae</taxon>
        <taxon>Striga</taxon>
    </lineage>
</organism>
<dbReference type="InterPro" id="IPR006527">
    <property type="entry name" value="F-box-assoc_dom_typ1"/>
</dbReference>
<protein>
    <submittedName>
        <fullName evidence="3">MADS-box transcription factor 27</fullName>
    </submittedName>
</protein>